<feature type="domain" description="HTH gntR-type" evidence="6">
    <location>
        <begin position="5"/>
        <end position="73"/>
    </location>
</feature>
<dbReference type="GO" id="GO:0003677">
    <property type="term" value="F:DNA binding"/>
    <property type="evidence" value="ECO:0007669"/>
    <property type="project" value="UniProtKB-KW"/>
</dbReference>
<dbReference type="EMBL" id="AAEW02000002">
    <property type="protein sequence ID" value="EAT17075.1"/>
    <property type="molecule type" value="Genomic_DNA"/>
</dbReference>
<gene>
    <name evidence="7" type="ORF">Dace_2941</name>
</gene>
<evidence type="ECO:0000256" key="2">
    <source>
        <dbReference type="ARBA" id="ARBA00022898"/>
    </source>
</evidence>
<reference evidence="7" key="1">
    <citation type="submission" date="2006-05" db="EMBL/GenBank/DDBJ databases">
        <title>Annotation of the draft genome assembly of Desulfuromonas acetoxidans DSM 684.</title>
        <authorList>
            <consortium name="US DOE Joint Genome Institute (JGI-ORNL)"/>
            <person name="Larimer F."/>
            <person name="Land M."/>
            <person name="Hauser L."/>
        </authorList>
    </citation>
    <scope>NUCLEOTIDE SEQUENCE [LARGE SCALE GENOMIC DNA]</scope>
    <source>
        <strain evidence="7">DSM 684</strain>
    </source>
</reference>
<dbReference type="CDD" id="cd00609">
    <property type="entry name" value="AAT_like"/>
    <property type="match status" value="1"/>
</dbReference>
<organism evidence="7 8">
    <name type="scientific">Desulfuromonas acetoxidans (strain DSM 684 / 11070)</name>
    <dbReference type="NCBI Taxonomy" id="281689"/>
    <lineage>
        <taxon>Bacteria</taxon>
        <taxon>Pseudomonadati</taxon>
        <taxon>Thermodesulfobacteriota</taxon>
        <taxon>Desulfuromonadia</taxon>
        <taxon>Desulfuromonadales</taxon>
        <taxon>Desulfuromonadaceae</taxon>
        <taxon>Desulfuromonas</taxon>
    </lineage>
</organism>
<reference evidence="7" key="2">
    <citation type="submission" date="2006-05" db="EMBL/GenBank/DDBJ databases">
        <title>Sequencing of the draft genome and assembly of Desulfuromonas acetoxidans DSM 684.</title>
        <authorList>
            <consortium name="US DOE Joint Genome Institute (JGI-PGF)"/>
            <person name="Copeland A."/>
            <person name="Lucas S."/>
            <person name="Lapidus A."/>
            <person name="Barry K."/>
            <person name="Detter J.C."/>
            <person name="Glavina del Rio T."/>
            <person name="Hammon N."/>
            <person name="Israni S."/>
            <person name="Dalin E."/>
            <person name="Tice H."/>
            <person name="Bruce D."/>
            <person name="Pitluck S."/>
            <person name="Richardson P."/>
        </authorList>
    </citation>
    <scope>NUCLEOTIDE SEQUENCE [LARGE SCALE GENOMIC DNA]</scope>
    <source>
        <strain evidence="7">DSM 684</strain>
    </source>
</reference>
<keyword evidence="4" id="KW-0238">DNA-binding</keyword>
<dbReference type="InterPro" id="IPR015422">
    <property type="entry name" value="PyrdxlP-dep_Trfase_small"/>
</dbReference>
<comment type="similarity">
    <text evidence="1">In the C-terminal section; belongs to the class-I pyridoxal-phosphate-dependent aminotransferase family.</text>
</comment>
<dbReference type="PANTHER" id="PTHR46577">
    <property type="entry name" value="HTH-TYPE TRANSCRIPTIONAL REGULATORY PROTEIN GABR"/>
    <property type="match status" value="1"/>
</dbReference>
<evidence type="ECO:0000256" key="4">
    <source>
        <dbReference type="ARBA" id="ARBA00023125"/>
    </source>
</evidence>
<dbReference type="OrthoDB" id="9804020at2"/>
<dbReference type="SMART" id="SM00345">
    <property type="entry name" value="HTH_GNTR"/>
    <property type="match status" value="1"/>
</dbReference>
<keyword evidence="2" id="KW-0663">Pyridoxal phosphate</keyword>
<dbReference type="AlphaFoldDB" id="Q1K399"/>
<dbReference type="SUPFAM" id="SSF46785">
    <property type="entry name" value="Winged helix' DNA-binding domain"/>
    <property type="match status" value="1"/>
</dbReference>
<dbReference type="SUPFAM" id="SSF53383">
    <property type="entry name" value="PLP-dependent transferases"/>
    <property type="match status" value="1"/>
</dbReference>
<dbReference type="GO" id="GO:0030170">
    <property type="term" value="F:pyridoxal phosphate binding"/>
    <property type="evidence" value="ECO:0007669"/>
    <property type="project" value="InterPro"/>
</dbReference>
<dbReference type="GO" id="GO:0003700">
    <property type="term" value="F:DNA-binding transcription factor activity"/>
    <property type="evidence" value="ECO:0007669"/>
    <property type="project" value="InterPro"/>
</dbReference>
<evidence type="ECO:0000313" key="8">
    <source>
        <dbReference type="Proteomes" id="UP000005695"/>
    </source>
</evidence>
<proteinExistence type="inferred from homology"/>
<dbReference type="Proteomes" id="UP000005695">
    <property type="component" value="Unassembled WGS sequence"/>
</dbReference>
<name>Q1K399_DESA6</name>
<dbReference type="InterPro" id="IPR036390">
    <property type="entry name" value="WH_DNA-bd_sf"/>
</dbReference>
<dbReference type="Gene3D" id="3.40.640.10">
    <property type="entry name" value="Type I PLP-dependent aspartate aminotransferase-like (Major domain)"/>
    <property type="match status" value="1"/>
</dbReference>
<sequence>MSDSPFRYQAVENHIRSMAQRGTLTVGQRLPSLRQLSGSLRLSIATVNTAYQELERKGLVEARQRSGFFWCGESCPLPQPQGEGRVDDQPRGVSRPELTRDVLDTVGCTDLLPFSVICPDVSLLPGKALSRLLQQQMREQGDLMLGYSEISGDRWLRQQIARYVATMGIQVDADEIIVTCGAMEALYLALRSLTRPGDSVVIASPTYHCFLQLIENCGLRAIELPSDPQRGISPQQLEKVLQRQPVSACILCGNFNNPDGSRLSDAAKQQIVELLARYDVPLVEDDVAGELYFGEQRPSTFKSYDRNNQVLHCNSFSKTLAPGFRVGWLLPARYYDRALEMKYTTNVSCATPTQRTVAAYLDAGYHTRHLRRLRHCLETSMHAMLQALGRTFPDGTRVTRPEGGSVLWMELPQRLDAVDFFLRAKQRGIAVAPGAIFTTQDCYGHFIRLSYSGVWNDNLERGVEHLGRLAGEMIDEQ</sequence>
<accession>Q1K399</accession>
<protein>
    <submittedName>
        <fullName evidence="7">Transcriptional regulator, GntR family</fullName>
    </submittedName>
</protein>
<dbReference type="InterPro" id="IPR051446">
    <property type="entry name" value="HTH_trans_reg/aminotransferase"/>
</dbReference>
<keyword evidence="3" id="KW-0805">Transcription regulation</keyword>
<dbReference type="RefSeq" id="WP_005997990.1">
    <property type="nucleotide sequence ID" value="NZ_AAEW02000002.1"/>
</dbReference>
<dbReference type="Gene3D" id="3.90.1150.10">
    <property type="entry name" value="Aspartate Aminotransferase, domain 1"/>
    <property type="match status" value="1"/>
</dbReference>
<keyword evidence="8" id="KW-1185">Reference proteome</keyword>
<evidence type="ECO:0000256" key="3">
    <source>
        <dbReference type="ARBA" id="ARBA00023015"/>
    </source>
</evidence>
<dbReference type="Pfam" id="PF00155">
    <property type="entry name" value="Aminotran_1_2"/>
    <property type="match status" value="1"/>
</dbReference>
<dbReference type="InterPro" id="IPR000524">
    <property type="entry name" value="Tscrpt_reg_HTH_GntR"/>
</dbReference>
<dbReference type="InterPro" id="IPR015421">
    <property type="entry name" value="PyrdxlP-dep_Trfase_major"/>
</dbReference>
<dbReference type="Pfam" id="PF00392">
    <property type="entry name" value="GntR"/>
    <property type="match status" value="1"/>
</dbReference>
<comment type="caution">
    <text evidence="7">The sequence shown here is derived from an EMBL/GenBank/DDBJ whole genome shotgun (WGS) entry which is preliminary data.</text>
</comment>
<evidence type="ECO:0000259" key="6">
    <source>
        <dbReference type="PROSITE" id="PS50949"/>
    </source>
</evidence>
<evidence type="ECO:0000313" key="7">
    <source>
        <dbReference type="EMBL" id="EAT17075.1"/>
    </source>
</evidence>
<keyword evidence="5" id="KW-0804">Transcription</keyword>
<dbReference type="PROSITE" id="PS50949">
    <property type="entry name" value="HTH_GNTR"/>
    <property type="match status" value="1"/>
</dbReference>
<dbReference type="CDD" id="cd07377">
    <property type="entry name" value="WHTH_GntR"/>
    <property type="match status" value="1"/>
</dbReference>
<evidence type="ECO:0000256" key="5">
    <source>
        <dbReference type="ARBA" id="ARBA00023163"/>
    </source>
</evidence>
<dbReference type="PANTHER" id="PTHR46577:SF2">
    <property type="entry name" value="TRANSCRIPTIONAL REGULATORY PROTEIN"/>
    <property type="match status" value="1"/>
</dbReference>
<dbReference type="Gene3D" id="1.10.10.10">
    <property type="entry name" value="Winged helix-like DNA-binding domain superfamily/Winged helix DNA-binding domain"/>
    <property type="match status" value="1"/>
</dbReference>
<evidence type="ECO:0000256" key="1">
    <source>
        <dbReference type="ARBA" id="ARBA00005384"/>
    </source>
</evidence>
<dbReference type="InterPro" id="IPR004839">
    <property type="entry name" value="Aminotransferase_I/II_large"/>
</dbReference>
<dbReference type="InterPro" id="IPR015424">
    <property type="entry name" value="PyrdxlP-dep_Trfase"/>
</dbReference>
<dbReference type="InterPro" id="IPR036388">
    <property type="entry name" value="WH-like_DNA-bd_sf"/>
</dbReference>